<protein>
    <submittedName>
        <fullName evidence="1">Uncharacterized protein</fullName>
    </submittedName>
</protein>
<dbReference type="AlphaFoldDB" id="A0A0M2T0I6"/>
<evidence type="ECO:0000313" key="2">
    <source>
        <dbReference type="Proteomes" id="UP000034166"/>
    </source>
</evidence>
<organism evidence="1 2">
    <name type="scientific">Mesobacillus campisalis</name>
    <dbReference type="NCBI Taxonomy" id="1408103"/>
    <lineage>
        <taxon>Bacteria</taxon>
        <taxon>Bacillati</taxon>
        <taxon>Bacillota</taxon>
        <taxon>Bacilli</taxon>
        <taxon>Bacillales</taxon>
        <taxon>Bacillaceae</taxon>
        <taxon>Mesobacillus</taxon>
    </lineage>
</organism>
<name>A0A0M2T0I6_9BACI</name>
<proteinExistence type="predicted"/>
<sequence length="421" mass="49355">MDKVLFLPFEASRFFTYKYEKKLVLEYPYGTFGESHLTNFLASNPTPTLGFTFLRQNKSHIKVPFGEVVIESVIRPNDIQPIWELIYRHSTMTGKSLTESFLDIRSIHSIPPVLDEAISLYLSQKNHNDSEIGQFIKFVGGKVSGNSSLLWFVCSVLENFTSGLQTIKFHDFLLGNNRKPHFRSLFSLVSINDYLFFRNELKNKSDYSVGEDARDLAFGYLKANFISTNHHSLFKKLSEKTWRDLITTPQYNYQHNNKTYKILFHNIWELYKNEDFTFVDFDTEVKWQTTPPSLGGVKRGSLDAFIHLTDSVGTHWKLYIEFKNFNETLTDIKDVEYQPYAIFNNDFSYSRYKHNSGDQWLYIAITRGTPHYKINATLPKHHYMDFTWSHFFDQVMTKVYPLAISSSDKNLLNFINFLFNK</sequence>
<dbReference type="RefSeq" id="WP_046522069.1">
    <property type="nucleotide sequence ID" value="NZ_LAYY01000002.1"/>
</dbReference>
<keyword evidence="2" id="KW-1185">Reference proteome</keyword>
<reference evidence="1 2" key="1">
    <citation type="submission" date="2015-04" db="EMBL/GenBank/DDBJ databases">
        <title>Taxonomic description and genome sequence of Bacillus campisalis sp. nov., a novel member of the genus Bacillus isolated from solar saltern.</title>
        <authorList>
            <person name="Mathan Kumar R."/>
            <person name="Kaur G."/>
            <person name="Kumar A."/>
            <person name="Singh N.K."/>
            <person name="Kaur N."/>
            <person name="Kumar N."/>
            <person name="Mayilraj S."/>
        </authorList>
    </citation>
    <scope>NUCLEOTIDE SEQUENCE [LARGE SCALE GENOMIC DNA]</scope>
    <source>
        <strain evidence="1 2">SA2-6</strain>
    </source>
</reference>
<dbReference type="EMBL" id="LAYY01000002">
    <property type="protein sequence ID" value="KKK39496.1"/>
    <property type="molecule type" value="Genomic_DNA"/>
</dbReference>
<gene>
    <name evidence="1" type="ORF">WQ57_02055</name>
</gene>
<dbReference type="PATRIC" id="fig|1408103.3.peg.471"/>
<comment type="caution">
    <text evidence="1">The sequence shown here is derived from an EMBL/GenBank/DDBJ whole genome shotgun (WGS) entry which is preliminary data.</text>
</comment>
<evidence type="ECO:0000313" key="1">
    <source>
        <dbReference type="EMBL" id="KKK39496.1"/>
    </source>
</evidence>
<dbReference type="Proteomes" id="UP000034166">
    <property type="component" value="Unassembled WGS sequence"/>
</dbReference>
<accession>A0A0M2T0I6</accession>